<dbReference type="EMBL" id="CAXLJM020000042">
    <property type="protein sequence ID" value="CAL8109865.1"/>
    <property type="molecule type" value="Genomic_DNA"/>
</dbReference>
<keyword evidence="2" id="KW-1185">Reference proteome</keyword>
<evidence type="ECO:0000313" key="1">
    <source>
        <dbReference type="EMBL" id="CAL8109865.1"/>
    </source>
</evidence>
<evidence type="ECO:0000313" key="2">
    <source>
        <dbReference type="Proteomes" id="UP001642540"/>
    </source>
</evidence>
<gene>
    <name evidence="1" type="ORF">ODALV1_LOCUS13759</name>
</gene>
<accession>A0ABP1QU57</accession>
<dbReference type="Proteomes" id="UP001642540">
    <property type="component" value="Unassembled WGS sequence"/>
</dbReference>
<proteinExistence type="predicted"/>
<comment type="caution">
    <text evidence="1">The sequence shown here is derived from an EMBL/GenBank/DDBJ whole genome shotgun (WGS) entry which is preliminary data.</text>
</comment>
<name>A0ABP1QU57_9HEXA</name>
<sequence length="97" mass="11245">MHREAEDVMIQLKENVFSSKTVVRPQEFVTDVLSNASLQVRGYLPEDSHLKRLIRMWNAKAKGGKEPITRSDINLNEFKNYRGDEFIDTDGWSKSCK</sequence>
<reference evidence="1 2" key="1">
    <citation type="submission" date="2024-08" db="EMBL/GenBank/DDBJ databases">
        <authorList>
            <person name="Cucini C."/>
            <person name="Frati F."/>
        </authorList>
    </citation>
    <scope>NUCLEOTIDE SEQUENCE [LARGE SCALE GENOMIC DNA]</scope>
</reference>
<protein>
    <submittedName>
        <fullName evidence="1">Uncharacterized protein</fullName>
    </submittedName>
</protein>
<organism evidence="1 2">
    <name type="scientific">Orchesella dallaii</name>
    <dbReference type="NCBI Taxonomy" id="48710"/>
    <lineage>
        <taxon>Eukaryota</taxon>
        <taxon>Metazoa</taxon>
        <taxon>Ecdysozoa</taxon>
        <taxon>Arthropoda</taxon>
        <taxon>Hexapoda</taxon>
        <taxon>Collembola</taxon>
        <taxon>Entomobryomorpha</taxon>
        <taxon>Entomobryoidea</taxon>
        <taxon>Orchesellidae</taxon>
        <taxon>Orchesellinae</taxon>
        <taxon>Orchesella</taxon>
    </lineage>
</organism>